<dbReference type="InterPro" id="IPR050204">
    <property type="entry name" value="AraC_XylS_family_regulators"/>
</dbReference>
<dbReference type="SMART" id="SM00342">
    <property type="entry name" value="HTH_ARAC"/>
    <property type="match status" value="1"/>
</dbReference>
<evidence type="ECO:0000313" key="6">
    <source>
        <dbReference type="Proteomes" id="UP000441586"/>
    </source>
</evidence>
<dbReference type="PROSITE" id="PS01124">
    <property type="entry name" value="HTH_ARAC_FAMILY_2"/>
    <property type="match status" value="1"/>
</dbReference>
<keyword evidence="1" id="KW-0805">Transcription regulation</keyword>
<dbReference type="SUPFAM" id="SSF46689">
    <property type="entry name" value="Homeodomain-like"/>
    <property type="match status" value="2"/>
</dbReference>
<organism evidence="5 6">
    <name type="scientific">Parasedimentitalea maritima</name>
    <dbReference type="NCBI Taxonomy" id="2578117"/>
    <lineage>
        <taxon>Bacteria</taxon>
        <taxon>Pseudomonadati</taxon>
        <taxon>Pseudomonadota</taxon>
        <taxon>Alphaproteobacteria</taxon>
        <taxon>Rhodobacterales</taxon>
        <taxon>Paracoccaceae</taxon>
        <taxon>Parasedimentitalea</taxon>
    </lineage>
</organism>
<dbReference type="GO" id="GO:0003700">
    <property type="term" value="F:DNA-binding transcription factor activity"/>
    <property type="evidence" value="ECO:0007669"/>
    <property type="project" value="InterPro"/>
</dbReference>
<dbReference type="InterPro" id="IPR018062">
    <property type="entry name" value="HTH_AraC-typ_CS"/>
</dbReference>
<dbReference type="PROSITE" id="PS00041">
    <property type="entry name" value="HTH_ARAC_FAMILY_1"/>
    <property type="match status" value="1"/>
</dbReference>
<name>A0A6A4RNW8_9RHOB</name>
<dbReference type="InterPro" id="IPR009057">
    <property type="entry name" value="Homeodomain-like_sf"/>
</dbReference>
<dbReference type="InterPro" id="IPR018060">
    <property type="entry name" value="HTH_AraC"/>
</dbReference>
<evidence type="ECO:0000256" key="2">
    <source>
        <dbReference type="ARBA" id="ARBA00023125"/>
    </source>
</evidence>
<keyword evidence="2" id="KW-0238">DNA-binding</keyword>
<sequence length="308" mass="34320">MDLARQFVTQKFCDHDLVPTSSHHRFDTCHNHVAGQMLSLNYLKYSSEVSINPGELDRFYLIQVPIRGQATVTNGSKEVDVSINTASVLNPMQNTQMTWFEGCEKLLLQIDKAALQTSAEALVGMPLGQPVVFDPKVDMSLQATSAWCHTLKEAVKVAQNGGAFGDSTFRHQAMLEENLIFGFLSCQKSTISHFFVNNEKALSSSQLRRAKTYMLENLAEPITLSDLAYQAGCSLRSLQCGFKKSYGCSPMQYLQKQRLGYAHFLLQSLPPDHLVSSVAYDCGFTHLGRFSIAYRKAFGQSPKKTLGR</sequence>
<evidence type="ECO:0000256" key="3">
    <source>
        <dbReference type="ARBA" id="ARBA00023163"/>
    </source>
</evidence>
<dbReference type="Proteomes" id="UP000441586">
    <property type="component" value="Unassembled WGS sequence"/>
</dbReference>
<proteinExistence type="predicted"/>
<accession>A0A6A4RNW8</accession>
<dbReference type="PANTHER" id="PTHR46796:SF12">
    <property type="entry name" value="HTH-TYPE DNA-BINDING TRANSCRIPTIONAL ACTIVATOR EUTR"/>
    <property type="match status" value="1"/>
</dbReference>
<gene>
    <name evidence="5" type="ORF">GP644_04560</name>
</gene>
<dbReference type="Gene3D" id="1.10.10.60">
    <property type="entry name" value="Homeodomain-like"/>
    <property type="match status" value="2"/>
</dbReference>
<dbReference type="GO" id="GO:0043565">
    <property type="term" value="F:sequence-specific DNA binding"/>
    <property type="evidence" value="ECO:0007669"/>
    <property type="project" value="InterPro"/>
</dbReference>
<dbReference type="InterPro" id="IPR035418">
    <property type="entry name" value="AraC-bd_2"/>
</dbReference>
<dbReference type="AlphaFoldDB" id="A0A6A4RNW8"/>
<dbReference type="PANTHER" id="PTHR46796">
    <property type="entry name" value="HTH-TYPE TRANSCRIPTIONAL ACTIVATOR RHAS-RELATED"/>
    <property type="match status" value="1"/>
</dbReference>
<evidence type="ECO:0000259" key="4">
    <source>
        <dbReference type="PROSITE" id="PS01124"/>
    </source>
</evidence>
<protein>
    <submittedName>
        <fullName evidence="5">Helix-turn-helix domain-containing protein</fullName>
    </submittedName>
</protein>
<keyword evidence="3" id="KW-0804">Transcription</keyword>
<dbReference type="Pfam" id="PF12833">
    <property type="entry name" value="HTH_18"/>
    <property type="match status" value="1"/>
</dbReference>
<dbReference type="Pfam" id="PF14525">
    <property type="entry name" value="AraC_binding_2"/>
    <property type="match status" value="1"/>
</dbReference>
<reference evidence="5 6" key="1">
    <citation type="submission" date="2019-12" db="EMBL/GenBank/DDBJ databases">
        <authorList>
            <person name="Zhang Y.-J."/>
        </authorList>
    </citation>
    <scope>NUCLEOTIDE SEQUENCE [LARGE SCALE GENOMIC DNA]</scope>
    <source>
        <strain evidence="5 6">H18S-6</strain>
    </source>
</reference>
<evidence type="ECO:0000256" key="1">
    <source>
        <dbReference type="ARBA" id="ARBA00023015"/>
    </source>
</evidence>
<dbReference type="EMBL" id="WSFO01000002">
    <property type="protein sequence ID" value="KAE9631859.1"/>
    <property type="molecule type" value="Genomic_DNA"/>
</dbReference>
<comment type="caution">
    <text evidence="5">The sequence shown here is derived from an EMBL/GenBank/DDBJ whole genome shotgun (WGS) entry which is preliminary data.</text>
</comment>
<evidence type="ECO:0000313" key="5">
    <source>
        <dbReference type="EMBL" id="KAE9631859.1"/>
    </source>
</evidence>
<feature type="domain" description="HTH araC/xylS-type" evidence="4">
    <location>
        <begin position="208"/>
        <end position="308"/>
    </location>
</feature>